<evidence type="ECO:0000256" key="1">
    <source>
        <dbReference type="SAM" id="MobiDB-lite"/>
    </source>
</evidence>
<gene>
    <name evidence="2" type="ORF">K470DRAFT_258749</name>
</gene>
<proteinExistence type="predicted"/>
<sequence length="91" mass="10124">MYSGKDPLQFFAEFQRVVRDCKASRCELDNSERAAETARSVANVETIHLLVQKERSATGQVSVHHDATVMDRQGPASLLGLPQERNETHAS</sequence>
<name>A0A6A7BWI0_9PEZI</name>
<evidence type="ECO:0000313" key="3">
    <source>
        <dbReference type="Proteomes" id="UP000799421"/>
    </source>
</evidence>
<dbReference type="Proteomes" id="UP000799421">
    <property type="component" value="Unassembled WGS sequence"/>
</dbReference>
<accession>A0A6A7BWI0</accession>
<dbReference type="AlphaFoldDB" id="A0A6A7BWI0"/>
<keyword evidence="3" id="KW-1185">Reference proteome</keyword>
<reference evidence="2" key="1">
    <citation type="journal article" date="2020" name="Stud. Mycol.">
        <title>101 Dothideomycetes genomes: a test case for predicting lifestyles and emergence of pathogens.</title>
        <authorList>
            <person name="Haridas S."/>
            <person name="Albert R."/>
            <person name="Binder M."/>
            <person name="Bloem J."/>
            <person name="Labutti K."/>
            <person name="Salamov A."/>
            <person name="Andreopoulos B."/>
            <person name="Baker S."/>
            <person name="Barry K."/>
            <person name="Bills G."/>
            <person name="Bluhm B."/>
            <person name="Cannon C."/>
            <person name="Castanera R."/>
            <person name="Culley D."/>
            <person name="Daum C."/>
            <person name="Ezra D."/>
            <person name="Gonzalez J."/>
            <person name="Henrissat B."/>
            <person name="Kuo A."/>
            <person name="Liang C."/>
            <person name="Lipzen A."/>
            <person name="Lutzoni F."/>
            <person name="Magnuson J."/>
            <person name="Mondo S."/>
            <person name="Nolan M."/>
            <person name="Ohm R."/>
            <person name="Pangilinan J."/>
            <person name="Park H.-J."/>
            <person name="Ramirez L."/>
            <person name="Alfaro M."/>
            <person name="Sun H."/>
            <person name="Tritt A."/>
            <person name="Yoshinaga Y."/>
            <person name="Zwiers L.-H."/>
            <person name="Turgeon B."/>
            <person name="Goodwin S."/>
            <person name="Spatafora J."/>
            <person name="Crous P."/>
            <person name="Grigoriev I."/>
        </authorList>
    </citation>
    <scope>NUCLEOTIDE SEQUENCE</scope>
    <source>
        <strain evidence="2">CBS 480.64</strain>
    </source>
</reference>
<feature type="region of interest" description="Disordered" evidence="1">
    <location>
        <begin position="57"/>
        <end position="91"/>
    </location>
</feature>
<evidence type="ECO:0000313" key="2">
    <source>
        <dbReference type="EMBL" id="KAF2859571.1"/>
    </source>
</evidence>
<protein>
    <submittedName>
        <fullName evidence="2">Uncharacterized protein</fullName>
    </submittedName>
</protein>
<dbReference type="EMBL" id="MU005991">
    <property type="protein sequence ID" value="KAF2859571.1"/>
    <property type="molecule type" value="Genomic_DNA"/>
</dbReference>
<organism evidence="2 3">
    <name type="scientific">Piedraia hortae CBS 480.64</name>
    <dbReference type="NCBI Taxonomy" id="1314780"/>
    <lineage>
        <taxon>Eukaryota</taxon>
        <taxon>Fungi</taxon>
        <taxon>Dikarya</taxon>
        <taxon>Ascomycota</taxon>
        <taxon>Pezizomycotina</taxon>
        <taxon>Dothideomycetes</taxon>
        <taxon>Dothideomycetidae</taxon>
        <taxon>Capnodiales</taxon>
        <taxon>Piedraiaceae</taxon>
        <taxon>Piedraia</taxon>
    </lineage>
</organism>